<feature type="region of interest" description="Disordered" evidence="1">
    <location>
        <begin position="257"/>
        <end position="282"/>
    </location>
</feature>
<reference evidence="4" key="1">
    <citation type="submission" date="2015-01" db="EMBL/GenBank/DDBJ databases">
        <title>The Genome Sequence of Cladophialophora bantiana CBS 173.52.</title>
        <authorList>
            <consortium name="The Broad Institute Genomics Platform"/>
            <person name="Cuomo C."/>
            <person name="de Hoog S."/>
            <person name="Gorbushina A."/>
            <person name="Stielow B."/>
            <person name="Teixiera M."/>
            <person name="Abouelleil A."/>
            <person name="Chapman S.B."/>
            <person name="Priest M."/>
            <person name="Young S.K."/>
            <person name="Wortman J."/>
            <person name="Nusbaum C."/>
            <person name="Birren B."/>
        </authorList>
    </citation>
    <scope>NUCLEOTIDE SEQUENCE [LARGE SCALE GENOMIC DNA]</scope>
    <source>
        <strain evidence="4">CBS 173.52</strain>
    </source>
</reference>
<dbReference type="Proteomes" id="UP000053789">
    <property type="component" value="Unassembled WGS sequence"/>
</dbReference>
<evidence type="ECO:0000313" key="5">
    <source>
        <dbReference type="Proteomes" id="UP000053789"/>
    </source>
</evidence>
<dbReference type="GeneID" id="27697324"/>
<dbReference type="HOGENOM" id="CLU_055859_2_0_1"/>
<proteinExistence type="predicted"/>
<keyword evidence="3" id="KW-0732">Signal</keyword>
<keyword evidence="2" id="KW-0472">Membrane</keyword>
<evidence type="ECO:0008006" key="6">
    <source>
        <dbReference type="Google" id="ProtNLM"/>
    </source>
</evidence>
<keyword evidence="2" id="KW-0812">Transmembrane</keyword>
<sequence>MSIFALLVLGSSPATLAETCYNNIGNQDTGFVACDPNAESSACCSPGDICYSNGLCEPGPEQPNKGITPYYVDGCTDPSWNSPVCMAKCLNVTGNGVATCGGLNQYCCYGFGGCDCSNSTQVISIAAGIVITTIPMTSSTANISSSLTSSAISVPSSTDTFRSATTTPASKLSGFTSVLASPTAASSNSSNQSSTSLSTGAKAGIGIGVGLGGALALIGLAFFLVGWRKRTRLSYNAQDESKPGYRLDVNARQDGVGRRSTQQNCHELSAHRDQTLAEMDAP</sequence>
<keyword evidence="5" id="KW-1185">Reference proteome</keyword>
<organism evidence="4 5">
    <name type="scientific">Cladophialophora bantiana (strain ATCC 10958 / CBS 173.52 / CDC B-1940 / NIH 8579)</name>
    <name type="common">Xylohypha bantiana</name>
    <dbReference type="NCBI Taxonomy" id="1442370"/>
    <lineage>
        <taxon>Eukaryota</taxon>
        <taxon>Fungi</taxon>
        <taxon>Dikarya</taxon>
        <taxon>Ascomycota</taxon>
        <taxon>Pezizomycotina</taxon>
        <taxon>Eurotiomycetes</taxon>
        <taxon>Chaetothyriomycetidae</taxon>
        <taxon>Chaetothyriales</taxon>
        <taxon>Herpotrichiellaceae</taxon>
        <taxon>Cladophialophora</taxon>
    </lineage>
</organism>
<accession>A0A0D2HU60</accession>
<dbReference type="AlphaFoldDB" id="A0A0D2HU60"/>
<protein>
    <recommendedName>
        <fullName evidence="6">Mid2 domain-containing protein</fullName>
    </recommendedName>
</protein>
<gene>
    <name evidence="4" type="ORF">Z519_04396</name>
</gene>
<dbReference type="EMBL" id="KN846985">
    <property type="protein sequence ID" value="KIW94420.1"/>
    <property type="molecule type" value="Genomic_DNA"/>
</dbReference>
<feature type="transmembrane region" description="Helical" evidence="2">
    <location>
        <begin position="203"/>
        <end position="225"/>
    </location>
</feature>
<dbReference type="OrthoDB" id="5215637at2759"/>
<dbReference type="RefSeq" id="XP_016621089.1">
    <property type="nucleotide sequence ID" value="XM_016762142.1"/>
</dbReference>
<evidence type="ECO:0000256" key="3">
    <source>
        <dbReference type="SAM" id="SignalP"/>
    </source>
</evidence>
<evidence type="ECO:0000256" key="1">
    <source>
        <dbReference type="SAM" id="MobiDB-lite"/>
    </source>
</evidence>
<feature type="chain" id="PRO_5002259929" description="Mid2 domain-containing protein" evidence="3">
    <location>
        <begin position="18"/>
        <end position="282"/>
    </location>
</feature>
<evidence type="ECO:0000256" key="2">
    <source>
        <dbReference type="SAM" id="Phobius"/>
    </source>
</evidence>
<dbReference type="VEuPathDB" id="FungiDB:Z519_04396"/>
<name>A0A0D2HU60_CLAB1</name>
<keyword evidence="2" id="KW-1133">Transmembrane helix</keyword>
<evidence type="ECO:0000313" key="4">
    <source>
        <dbReference type="EMBL" id="KIW94420.1"/>
    </source>
</evidence>
<feature type="signal peptide" evidence="3">
    <location>
        <begin position="1"/>
        <end position="17"/>
    </location>
</feature>